<keyword evidence="2" id="KW-1185">Reference proteome</keyword>
<dbReference type="InParanoid" id="M1DEG7"/>
<dbReference type="HOGENOM" id="CLU_1565585_0_0_1"/>
<name>M1DEG7_SOLTU</name>
<reference evidence="1" key="2">
    <citation type="submission" date="2015-06" db="UniProtKB">
        <authorList>
            <consortium name="EnsemblPlants"/>
        </authorList>
    </citation>
    <scope>IDENTIFICATION</scope>
    <source>
        <strain evidence="1">DM1-3 516 R44</strain>
    </source>
</reference>
<sequence length="171" mass="19296">MSVNECARVLTRLSRYVPSIVTDPRMKMSKFVSGVSDLIEKECSMDILKNDTNIDHLVIHAQRFEREKLDERSRGPKRKWHDGKCLAGTKGCYSCGGSDNKMRDCPILMARGREKKKTRSDALQARGEQEFPPNVAPGLGCMVIRRLLVLEPRKVIMSVGDALSLFERSSI</sequence>
<protein>
    <submittedName>
        <fullName evidence="1">Polyprotein</fullName>
    </submittedName>
</protein>
<dbReference type="EnsemblPlants" id="PGSC0003DMT400087747">
    <property type="protein sequence ID" value="PGSC0003DMT400087747"/>
    <property type="gene ID" value="PGSC0003DMG400037318"/>
</dbReference>
<dbReference type="PaxDb" id="4113-PGSC0003DMT400087747"/>
<organism evidence="1 2">
    <name type="scientific">Solanum tuberosum</name>
    <name type="common">Potato</name>
    <dbReference type="NCBI Taxonomy" id="4113"/>
    <lineage>
        <taxon>Eukaryota</taxon>
        <taxon>Viridiplantae</taxon>
        <taxon>Streptophyta</taxon>
        <taxon>Embryophyta</taxon>
        <taxon>Tracheophyta</taxon>
        <taxon>Spermatophyta</taxon>
        <taxon>Magnoliopsida</taxon>
        <taxon>eudicotyledons</taxon>
        <taxon>Gunneridae</taxon>
        <taxon>Pentapetalae</taxon>
        <taxon>asterids</taxon>
        <taxon>lamiids</taxon>
        <taxon>Solanales</taxon>
        <taxon>Solanaceae</taxon>
        <taxon>Solanoideae</taxon>
        <taxon>Solaneae</taxon>
        <taxon>Solanum</taxon>
    </lineage>
</organism>
<dbReference type="Gramene" id="PGSC0003DMT400087747">
    <property type="protein sequence ID" value="PGSC0003DMT400087747"/>
    <property type="gene ID" value="PGSC0003DMG400037318"/>
</dbReference>
<evidence type="ECO:0000313" key="2">
    <source>
        <dbReference type="Proteomes" id="UP000011115"/>
    </source>
</evidence>
<reference evidence="2" key="1">
    <citation type="journal article" date="2011" name="Nature">
        <title>Genome sequence and analysis of the tuber crop potato.</title>
        <authorList>
            <consortium name="The Potato Genome Sequencing Consortium"/>
        </authorList>
    </citation>
    <scope>NUCLEOTIDE SEQUENCE [LARGE SCALE GENOMIC DNA]</scope>
    <source>
        <strain evidence="2">cv. DM1-3 516 R44</strain>
    </source>
</reference>
<evidence type="ECO:0000313" key="1">
    <source>
        <dbReference type="EnsemblPlants" id="PGSC0003DMT400087747"/>
    </source>
</evidence>
<dbReference type="Proteomes" id="UP000011115">
    <property type="component" value="Unassembled WGS sequence"/>
</dbReference>
<proteinExistence type="predicted"/>
<dbReference type="AlphaFoldDB" id="M1DEG7"/>
<accession>M1DEG7</accession>